<keyword evidence="1" id="KW-1133">Transmembrane helix</keyword>
<evidence type="ECO:0000256" key="1">
    <source>
        <dbReference type="SAM" id="Phobius"/>
    </source>
</evidence>
<dbReference type="VEuPathDB" id="FungiDB:ASPWEDRAFT_656808"/>
<dbReference type="EMBL" id="KV878215">
    <property type="protein sequence ID" value="OJJ32284.1"/>
    <property type="molecule type" value="Genomic_DNA"/>
</dbReference>
<gene>
    <name evidence="2" type="ORF">ASPWEDRAFT_656808</name>
</gene>
<dbReference type="Proteomes" id="UP000184383">
    <property type="component" value="Unassembled WGS sequence"/>
</dbReference>
<feature type="transmembrane region" description="Helical" evidence="1">
    <location>
        <begin position="37"/>
        <end position="57"/>
    </location>
</feature>
<reference evidence="3" key="1">
    <citation type="journal article" date="2017" name="Genome Biol.">
        <title>Comparative genomics reveals high biological diversity and specific adaptations in the industrially and medically important fungal genus Aspergillus.</title>
        <authorList>
            <person name="de Vries R.P."/>
            <person name="Riley R."/>
            <person name="Wiebenga A."/>
            <person name="Aguilar-Osorio G."/>
            <person name="Amillis S."/>
            <person name="Uchima C.A."/>
            <person name="Anderluh G."/>
            <person name="Asadollahi M."/>
            <person name="Askin M."/>
            <person name="Barry K."/>
            <person name="Battaglia E."/>
            <person name="Bayram O."/>
            <person name="Benocci T."/>
            <person name="Braus-Stromeyer S.A."/>
            <person name="Caldana C."/>
            <person name="Canovas D."/>
            <person name="Cerqueira G.C."/>
            <person name="Chen F."/>
            <person name="Chen W."/>
            <person name="Choi C."/>
            <person name="Clum A."/>
            <person name="Dos Santos R.A."/>
            <person name="Damasio A.R."/>
            <person name="Diallinas G."/>
            <person name="Emri T."/>
            <person name="Fekete E."/>
            <person name="Flipphi M."/>
            <person name="Freyberg S."/>
            <person name="Gallo A."/>
            <person name="Gournas C."/>
            <person name="Habgood R."/>
            <person name="Hainaut M."/>
            <person name="Harispe M.L."/>
            <person name="Henrissat B."/>
            <person name="Hilden K.S."/>
            <person name="Hope R."/>
            <person name="Hossain A."/>
            <person name="Karabika E."/>
            <person name="Karaffa L."/>
            <person name="Karanyi Z."/>
            <person name="Krasevec N."/>
            <person name="Kuo A."/>
            <person name="Kusch H."/>
            <person name="LaButti K."/>
            <person name="Lagendijk E.L."/>
            <person name="Lapidus A."/>
            <person name="Levasseur A."/>
            <person name="Lindquist E."/>
            <person name="Lipzen A."/>
            <person name="Logrieco A.F."/>
            <person name="MacCabe A."/>
            <person name="Maekelae M.R."/>
            <person name="Malavazi I."/>
            <person name="Melin P."/>
            <person name="Meyer V."/>
            <person name="Mielnichuk N."/>
            <person name="Miskei M."/>
            <person name="Molnar A.P."/>
            <person name="Mule G."/>
            <person name="Ngan C.Y."/>
            <person name="Orejas M."/>
            <person name="Orosz E."/>
            <person name="Ouedraogo J.P."/>
            <person name="Overkamp K.M."/>
            <person name="Park H.-S."/>
            <person name="Perrone G."/>
            <person name="Piumi F."/>
            <person name="Punt P.J."/>
            <person name="Ram A.F."/>
            <person name="Ramon A."/>
            <person name="Rauscher S."/>
            <person name="Record E."/>
            <person name="Riano-Pachon D.M."/>
            <person name="Robert V."/>
            <person name="Roehrig J."/>
            <person name="Ruller R."/>
            <person name="Salamov A."/>
            <person name="Salih N.S."/>
            <person name="Samson R.A."/>
            <person name="Sandor E."/>
            <person name="Sanguinetti M."/>
            <person name="Schuetze T."/>
            <person name="Sepcic K."/>
            <person name="Shelest E."/>
            <person name="Sherlock G."/>
            <person name="Sophianopoulou V."/>
            <person name="Squina F.M."/>
            <person name="Sun H."/>
            <person name="Susca A."/>
            <person name="Todd R.B."/>
            <person name="Tsang A."/>
            <person name="Unkles S.E."/>
            <person name="van de Wiele N."/>
            <person name="van Rossen-Uffink D."/>
            <person name="Oliveira J.V."/>
            <person name="Vesth T.C."/>
            <person name="Visser J."/>
            <person name="Yu J.-H."/>
            <person name="Zhou M."/>
            <person name="Andersen M.R."/>
            <person name="Archer D.B."/>
            <person name="Baker S.E."/>
            <person name="Benoit I."/>
            <person name="Brakhage A.A."/>
            <person name="Braus G.H."/>
            <person name="Fischer R."/>
            <person name="Frisvad J.C."/>
            <person name="Goldman G.H."/>
            <person name="Houbraken J."/>
            <person name="Oakley B."/>
            <person name="Pocsi I."/>
            <person name="Scazzocchio C."/>
            <person name="Seiboth B."/>
            <person name="vanKuyk P.A."/>
            <person name="Wortman J."/>
            <person name="Dyer P.S."/>
            <person name="Grigoriev I.V."/>
        </authorList>
    </citation>
    <scope>NUCLEOTIDE SEQUENCE [LARGE SCALE GENOMIC DNA]</scope>
    <source>
        <strain evidence="3">DTO 134E9</strain>
    </source>
</reference>
<dbReference type="AlphaFoldDB" id="A0A1L9RBI7"/>
<proteinExistence type="predicted"/>
<organism evidence="2 3">
    <name type="scientific">Aspergillus wentii DTO 134E9</name>
    <dbReference type="NCBI Taxonomy" id="1073089"/>
    <lineage>
        <taxon>Eukaryota</taxon>
        <taxon>Fungi</taxon>
        <taxon>Dikarya</taxon>
        <taxon>Ascomycota</taxon>
        <taxon>Pezizomycotina</taxon>
        <taxon>Eurotiomycetes</taxon>
        <taxon>Eurotiomycetidae</taxon>
        <taxon>Eurotiales</taxon>
        <taxon>Aspergillaceae</taxon>
        <taxon>Aspergillus</taxon>
        <taxon>Aspergillus subgen. Cremei</taxon>
    </lineage>
</organism>
<protein>
    <submittedName>
        <fullName evidence="2">Uncharacterized protein</fullName>
    </submittedName>
</protein>
<evidence type="ECO:0000313" key="2">
    <source>
        <dbReference type="EMBL" id="OJJ32284.1"/>
    </source>
</evidence>
<evidence type="ECO:0000313" key="3">
    <source>
        <dbReference type="Proteomes" id="UP000184383"/>
    </source>
</evidence>
<keyword evidence="1" id="KW-0812">Transmembrane</keyword>
<name>A0A1L9RBI7_ASPWE</name>
<keyword evidence="1" id="KW-0472">Membrane</keyword>
<sequence length="121" mass="14146">MVETRCTHTPGVTPPYSGKYTGFIIIRKAFGWLLPGLILRLVLIVPWGFCQLFILLWHQDSEARKTCYLCEMFPPLYVSWHMELIGFKLPNQMSIAGIVVALRRYQESERLQRIKIIQSYL</sequence>
<dbReference type="GeneID" id="63754657"/>
<dbReference type="RefSeq" id="XP_040685961.1">
    <property type="nucleotide sequence ID" value="XM_040838809.1"/>
</dbReference>
<accession>A0A1L9RBI7</accession>
<keyword evidence="3" id="KW-1185">Reference proteome</keyword>